<evidence type="ECO:0000313" key="3">
    <source>
        <dbReference type="Proteomes" id="UP000521943"/>
    </source>
</evidence>
<protein>
    <submittedName>
        <fullName evidence="2">Uncharacterized protein</fullName>
    </submittedName>
</protein>
<accession>A0A8H6LTQ4</accession>
<evidence type="ECO:0000313" key="2">
    <source>
        <dbReference type="EMBL" id="KAF6742340.1"/>
    </source>
</evidence>
<organism evidence="2 3">
    <name type="scientific">Ephemerocybe angulata</name>
    <dbReference type="NCBI Taxonomy" id="980116"/>
    <lineage>
        <taxon>Eukaryota</taxon>
        <taxon>Fungi</taxon>
        <taxon>Dikarya</taxon>
        <taxon>Basidiomycota</taxon>
        <taxon>Agaricomycotina</taxon>
        <taxon>Agaricomycetes</taxon>
        <taxon>Agaricomycetidae</taxon>
        <taxon>Agaricales</taxon>
        <taxon>Agaricineae</taxon>
        <taxon>Psathyrellaceae</taxon>
        <taxon>Ephemerocybe</taxon>
    </lineage>
</organism>
<dbReference type="EMBL" id="JACGCI010000187">
    <property type="protein sequence ID" value="KAF6742340.1"/>
    <property type="molecule type" value="Genomic_DNA"/>
</dbReference>
<proteinExistence type="predicted"/>
<dbReference type="OrthoDB" id="3040495at2759"/>
<dbReference type="AlphaFoldDB" id="A0A8H6LTQ4"/>
<keyword evidence="3" id="KW-1185">Reference proteome</keyword>
<feature type="compositionally biased region" description="Basic residues" evidence="1">
    <location>
        <begin position="139"/>
        <end position="155"/>
    </location>
</feature>
<reference evidence="2 3" key="1">
    <citation type="submission" date="2020-07" db="EMBL/GenBank/DDBJ databases">
        <title>Comparative genomics of pyrophilous fungi reveals a link between fire events and developmental genes.</title>
        <authorList>
            <consortium name="DOE Joint Genome Institute"/>
            <person name="Steindorff A.S."/>
            <person name="Carver A."/>
            <person name="Calhoun S."/>
            <person name="Stillman K."/>
            <person name="Liu H."/>
            <person name="Lipzen A."/>
            <person name="Pangilinan J."/>
            <person name="Labutti K."/>
            <person name="Bruns T.D."/>
            <person name="Grigoriev I.V."/>
        </authorList>
    </citation>
    <scope>NUCLEOTIDE SEQUENCE [LARGE SCALE GENOMIC DNA]</scope>
    <source>
        <strain evidence="2 3">CBS 144469</strain>
    </source>
</reference>
<gene>
    <name evidence="2" type="ORF">DFP72DRAFT_860606</name>
</gene>
<name>A0A8H6LTQ4_9AGAR</name>
<evidence type="ECO:0000256" key="1">
    <source>
        <dbReference type="SAM" id="MobiDB-lite"/>
    </source>
</evidence>
<dbReference type="Proteomes" id="UP000521943">
    <property type="component" value="Unassembled WGS sequence"/>
</dbReference>
<feature type="compositionally biased region" description="Basic and acidic residues" evidence="1">
    <location>
        <begin position="129"/>
        <end position="138"/>
    </location>
</feature>
<feature type="region of interest" description="Disordered" evidence="1">
    <location>
        <begin position="126"/>
        <end position="158"/>
    </location>
</feature>
<comment type="caution">
    <text evidence="2">The sequence shown here is derived from an EMBL/GenBank/DDBJ whole genome shotgun (WGS) entry which is preliminary data.</text>
</comment>
<sequence length="262" mass="29250">MQVPQGSIHQYMAQWHSKEFISRCLNDVNSVNPFVFNHVSDWNYLSLYAKVYYKRSAHTRTSLFNLYQQLGYLKPDNIFIQLSSKEKAFTVIVAQPPEGNFWSILPGKGTTTTVGPASFREGVYSQNKVHPDSDDLKPKARHPAKLKTGKHRRPPTSKSVAKYANKIVKKTAFSRDRKGSDISVLGGGSEGEAEQHEVRPISNEGWKEAVPVVTSGDGRTEGQPLRNGAQDVAYIGQARDSDNIEPGEIALEISDTFMPDHF</sequence>
<feature type="region of interest" description="Disordered" evidence="1">
    <location>
        <begin position="178"/>
        <end position="198"/>
    </location>
</feature>